<evidence type="ECO:0000256" key="1">
    <source>
        <dbReference type="SAM" id="Phobius"/>
    </source>
</evidence>
<dbReference type="PATRIC" id="fig|1227360.4.peg.2994"/>
<proteinExistence type="predicted"/>
<comment type="caution">
    <text evidence="2">The sequence shown here is derived from an EMBL/GenBank/DDBJ whole genome shotgun (WGS) entry which is preliminary data.</text>
</comment>
<feature type="transmembrane region" description="Helical" evidence="1">
    <location>
        <begin position="12"/>
        <end position="33"/>
    </location>
</feature>
<protein>
    <submittedName>
        <fullName evidence="2">Uncharacterized protein</fullName>
    </submittedName>
</protein>
<feature type="transmembrane region" description="Helical" evidence="1">
    <location>
        <begin position="53"/>
        <end position="81"/>
    </location>
</feature>
<organism evidence="2 3">
    <name type="scientific">Viridibacillus arenosi FSL R5-213</name>
    <dbReference type="NCBI Taxonomy" id="1227360"/>
    <lineage>
        <taxon>Bacteria</taxon>
        <taxon>Bacillati</taxon>
        <taxon>Bacillota</taxon>
        <taxon>Bacilli</taxon>
        <taxon>Bacillales</taxon>
        <taxon>Caryophanaceae</taxon>
        <taxon>Viridibacillus</taxon>
    </lineage>
</organism>
<dbReference type="AlphaFoldDB" id="W4EPT2"/>
<gene>
    <name evidence="2" type="ORF">C176_14702</name>
</gene>
<keyword evidence="1" id="KW-0812">Transmembrane</keyword>
<dbReference type="RefSeq" id="WP_038186782.1">
    <property type="nucleotide sequence ID" value="NZ_ASQA01000034.1"/>
</dbReference>
<reference evidence="2 3" key="1">
    <citation type="journal article" date="2014" name="BMC Genomics">
        <title>Genomic comparison of sporeforming bacilli isolated from milk.</title>
        <authorList>
            <person name="Moreno Switt A.I."/>
            <person name="Andrus A.D."/>
            <person name="Ranieri M.L."/>
            <person name="Orsi R.H."/>
            <person name="Ivy R."/>
            <person name="den Bakker H.C."/>
            <person name="Martin N.H."/>
            <person name="Wiedmann M."/>
            <person name="Boor K.J."/>
        </authorList>
    </citation>
    <scope>NUCLEOTIDE SEQUENCE [LARGE SCALE GENOMIC DNA]</scope>
    <source>
        <strain evidence="2 3">FSL R5-213</strain>
    </source>
</reference>
<evidence type="ECO:0000313" key="3">
    <source>
        <dbReference type="Proteomes" id="UP000019062"/>
    </source>
</evidence>
<dbReference type="EMBL" id="ASQA01000034">
    <property type="protein sequence ID" value="ETT82249.1"/>
    <property type="molecule type" value="Genomic_DNA"/>
</dbReference>
<keyword evidence="1" id="KW-1133">Transmembrane helix</keyword>
<dbReference type="Proteomes" id="UP000019062">
    <property type="component" value="Unassembled WGS sequence"/>
</dbReference>
<sequence>MKKALLDFVKSVRKIIATFVVTFFTAIIASNNTNILYDFLNRHGYSDSTIQKVILSGIIAVVVGVLQLILELLYKVLLWIIKKYFKRLKVDINFKINNRNKELIKFKPVGGEYVEEQVDIELEIVPAGKISMFILKILGLQIEIFFNPQIIDVTLVNDREWLNEKASTRVNEEQAICIGVLENYRLGGLSMKPFMMTESIVILPKRVKRDTAYIDFKLTSVIGSKISNALCDSNLKELNIECEGGK</sequence>
<keyword evidence="3" id="KW-1185">Reference proteome</keyword>
<name>W4EPT2_9BACL</name>
<evidence type="ECO:0000313" key="2">
    <source>
        <dbReference type="EMBL" id="ETT82249.1"/>
    </source>
</evidence>
<dbReference type="eggNOG" id="ENOG50343NV">
    <property type="taxonomic scope" value="Bacteria"/>
</dbReference>
<accession>W4EPT2</accession>
<keyword evidence="1" id="KW-0472">Membrane</keyword>